<protein>
    <submittedName>
        <fullName evidence="1">Uncharacterized protein</fullName>
    </submittedName>
</protein>
<gene>
    <name evidence="1" type="ORF">WN944_029081</name>
</gene>
<dbReference type="Proteomes" id="UP001428341">
    <property type="component" value="Unassembled WGS sequence"/>
</dbReference>
<organism evidence="1 2">
    <name type="scientific">Citrus x changshan-huyou</name>
    <dbReference type="NCBI Taxonomy" id="2935761"/>
    <lineage>
        <taxon>Eukaryota</taxon>
        <taxon>Viridiplantae</taxon>
        <taxon>Streptophyta</taxon>
        <taxon>Embryophyta</taxon>
        <taxon>Tracheophyta</taxon>
        <taxon>Spermatophyta</taxon>
        <taxon>Magnoliopsida</taxon>
        <taxon>eudicotyledons</taxon>
        <taxon>Gunneridae</taxon>
        <taxon>Pentapetalae</taxon>
        <taxon>rosids</taxon>
        <taxon>malvids</taxon>
        <taxon>Sapindales</taxon>
        <taxon>Rutaceae</taxon>
        <taxon>Aurantioideae</taxon>
        <taxon>Citrus</taxon>
    </lineage>
</organism>
<accession>A0AAP0Q9J8</accession>
<name>A0AAP0Q9J8_9ROSI</name>
<sequence>MLLKKAANFCLIDPVFSKMLQKLHLHSGGCYQFITLLSWREFKRTSRLNHRLELKPRSFILMSSTLQLMSTSISLCNPSLLPAAACRILDSG</sequence>
<evidence type="ECO:0000313" key="1">
    <source>
        <dbReference type="EMBL" id="KAK9177062.1"/>
    </source>
</evidence>
<keyword evidence="2" id="KW-1185">Reference proteome</keyword>
<reference evidence="1 2" key="1">
    <citation type="submission" date="2024-05" db="EMBL/GenBank/DDBJ databases">
        <title>Haplotype-resolved chromosome-level genome assembly of Huyou (Citrus changshanensis).</title>
        <authorList>
            <person name="Miao C."/>
            <person name="Chen W."/>
            <person name="Wu Y."/>
            <person name="Wang L."/>
            <person name="Zhao S."/>
            <person name="Grierson D."/>
            <person name="Xu C."/>
            <person name="Chen K."/>
        </authorList>
    </citation>
    <scope>NUCLEOTIDE SEQUENCE [LARGE SCALE GENOMIC DNA]</scope>
    <source>
        <strain evidence="1">01-14</strain>
        <tissue evidence="1">Leaf</tissue>
    </source>
</reference>
<dbReference type="EMBL" id="JBCGBO010000025">
    <property type="protein sequence ID" value="KAK9177062.1"/>
    <property type="molecule type" value="Genomic_DNA"/>
</dbReference>
<evidence type="ECO:0000313" key="2">
    <source>
        <dbReference type="Proteomes" id="UP001428341"/>
    </source>
</evidence>
<dbReference type="AlphaFoldDB" id="A0AAP0Q9J8"/>
<comment type="caution">
    <text evidence="1">The sequence shown here is derived from an EMBL/GenBank/DDBJ whole genome shotgun (WGS) entry which is preliminary data.</text>
</comment>
<proteinExistence type="predicted"/>